<feature type="domain" description="RING-type" evidence="3">
    <location>
        <begin position="293"/>
        <end position="359"/>
    </location>
</feature>
<dbReference type="InterPro" id="IPR013083">
    <property type="entry name" value="Znf_RING/FYVE/PHD"/>
</dbReference>
<dbReference type="Gene3D" id="3.30.40.10">
    <property type="entry name" value="Zinc/RING finger domain, C3HC4 (zinc finger)"/>
    <property type="match status" value="1"/>
</dbReference>
<feature type="compositionally biased region" description="Acidic residues" evidence="2">
    <location>
        <begin position="98"/>
        <end position="112"/>
    </location>
</feature>
<protein>
    <recommendedName>
        <fullName evidence="3">RING-type domain-containing protein</fullName>
    </recommendedName>
</protein>
<keyword evidence="1" id="KW-0479">Metal-binding</keyword>
<keyword evidence="1" id="KW-0863">Zinc-finger</keyword>
<feature type="compositionally biased region" description="Polar residues" evidence="2">
    <location>
        <begin position="46"/>
        <end position="56"/>
    </location>
</feature>
<evidence type="ECO:0000256" key="2">
    <source>
        <dbReference type="SAM" id="MobiDB-lite"/>
    </source>
</evidence>
<dbReference type="InterPro" id="IPR051826">
    <property type="entry name" value="E3_ubiquitin-ligase_domain"/>
</dbReference>
<evidence type="ECO:0000259" key="3">
    <source>
        <dbReference type="PROSITE" id="PS50089"/>
    </source>
</evidence>
<evidence type="ECO:0000313" key="4">
    <source>
        <dbReference type="EMBL" id="KIY70551.1"/>
    </source>
</evidence>
<dbReference type="GO" id="GO:0006511">
    <property type="term" value="P:ubiquitin-dependent protein catabolic process"/>
    <property type="evidence" value="ECO:0007669"/>
    <property type="project" value="TreeGrafter"/>
</dbReference>
<dbReference type="Pfam" id="PF13639">
    <property type="entry name" value="zf-RING_2"/>
    <property type="match status" value="1"/>
</dbReference>
<feature type="region of interest" description="Disordered" evidence="2">
    <location>
        <begin position="17"/>
        <end position="207"/>
    </location>
</feature>
<dbReference type="AlphaFoldDB" id="A0A0D7BLS5"/>
<dbReference type="SMART" id="SM00184">
    <property type="entry name" value="RING"/>
    <property type="match status" value="1"/>
</dbReference>
<proteinExistence type="predicted"/>
<evidence type="ECO:0000256" key="1">
    <source>
        <dbReference type="PROSITE-ProRule" id="PRU00175"/>
    </source>
</evidence>
<evidence type="ECO:0000313" key="5">
    <source>
        <dbReference type="Proteomes" id="UP000054007"/>
    </source>
</evidence>
<dbReference type="STRING" id="1314674.A0A0D7BLS5"/>
<dbReference type="Proteomes" id="UP000054007">
    <property type="component" value="Unassembled WGS sequence"/>
</dbReference>
<feature type="compositionally biased region" description="Low complexity" evidence="2">
    <location>
        <begin position="171"/>
        <end position="183"/>
    </location>
</feature>
<feature type="region of interest" description="Disordered" evidence="2">
    <location>
        <begin position="357"/>
        <end position="491"/>
    </location>
</feature>
<accession>A0A0D7BLS5</accession>
<dbReference type="GO" id="GO:0008270">
    <property type="term" value="F:zinc ion binding"/>
    <property type="evidence" value="ECO:0007669"/>
    <property type="project" value="UniProtKB-KW"/>
</dbReference>
<feature type="compositionally biased region" description="Low complexity" evidence="2">
    <location>
        <begin position="117"/>
        <end position="137"/>
    </location>
</feature>
<dbReference type="OrthoDB" id="8062037at2759"/>
<dbReference type="PROSITE" id="PS50089">
    <property type="entry name" value="ZF_RING_2"/>
    <property type="match status" value="1"/>
</dbReference>
<dbReference type="EMBL" id="KN880466">
    <property type="protein sequence ID" value="KIY70551.1"/>
    <property type="molecule type" value="Genomic_DNA"/>
</dbReference>
<sequence>MSGNNVNSALQQFITSLSGRNRSNDEHQFRREANNQLSVSADEPASQGSVQPSLSTPLMPIDDRQMDVDVPQDQVQETTSIAGNGGEEIPATANVSDNDSESESQMDADELEVQLQTTPDLSATTSSSSQPPSSLPSGAATPRGSRRGREHHDDDEDRDRRHPSQRTGPNPSSTAPDATTTPHTAPPPQTDGNHPAHGRSPLLGLTIDWPGGNLRPIPIRMGEGGGGLAALGISLDNLFARMGAAMGNVPEQEDPERAKRLVSALEEVPIGLVRRLERLSKFDDNGMVGDAGCAICWDKLIDESINVGWQSGEKRSSEAKSDDEEQRKIVALPCAHAFHAQCLVPWFSRPRQTTCPTCRFNIDPDNLSATPRRPRRRPSATNARTPPTNPLIPNDDTAVPNPPIIPSTIPTGPPPAEPSQPAIDQQVPGIGDDLPPNERQFFEQLLRRLGGRPSDAPTNPPPATDGQQQQPPPPAPPEGSNAHHVRLSGGPGVVIDVVSMVVGGPSPPGRAG</sequence>
<organism evidence="4 5">
    <name type="scientific">Cylindrobasidium torrendii FP15055 ss-10</name>
    <dbReference type="NCBI Taxonomy" id="1314674"/>
    <lineage>
        <taxon>Eukaryota</taxon>
        <taxon>Fungi</taxon>
        <taxon>Dikarya</taxon>
        <taxon>Basidiomycota</taxon>
        <taxon>Agaricomycotina</taxon>
        <taxon>Agaricomycetes</taxon>
        <taxon>Agaricomycetidae</taxon>
        <taxon>Agaricales</taxon>
        <taxon>Marasmiineae</taxon>
        <taxon>Physalacriaceae</taxon>
        <taxon>Cylindrobasidium</taxon>
    </lineage>
</organism>
<dbReference type="PANTHER" id="PTHR22765">
    <property type="entry name" value="RING FINGER AND PROTEASE ASSOCIATED DOMAIN-CONTAINING"/>
    <property type="match status" value="1"/>
</dbReference>
<dbReference type="InterPro" id="IPR001841">
    <property type="entry name" value="Znf_RING"/>
</dbReference>
<name>A0A0D7BLS5_9AGAR</name>
<keyword evidence="5" id="KW-1185">Reference proteome</keyword>
<feature type="compositionally biased region" description="Basic and acidic residues" evidence="2">
    <location>
        <begin position="22"/>
        <end position="33"/>
    </location>
</feature>
<keyword evidence="1" id="KW-0862">Zinc</keyword>
<feature type="compositionally biased region" description="Pro residues" evidence="2">
    <location>
        <begin position="400"/>
        <end position="418"/>
    </location>
</feature>
<dbReference type="SUPFAM" id="SSF57850">
    <property type="entry name" value="RING/U-box"/>
    <property type="match status" value="1"/>
</dbReference>
<gene>
    <name evidence="4" type="ORF">CYLTODRAFT_178940</name>
</gene>
<reference evidence="4 5" key="1">
    <citation type="journal article" date="2015" name="Fungal Genet. Biol.">
        <title>Evolution of novel wood decay mechanisms in Agaricales revealed by the genome sequences of Fistulina hepatica and Cylindrobasidium torrendii.</title>
        <authorList>
            <person name="Floudas D."/>
            <person name="Held B.W."/>
            <person name="Riley R."/>
            <person name="Nagy L.G."/>
            <person name="Koehler G."/>
            <person name="Ransdell A.S."/>
            <person name="Younus H."/>
            <person name="Chow J."/>
            <person name="Chiniquy J."/>
            <person name="Lipzen A."/>
            <person name="Tritt A."/>
            <person name="Sun H."/>
            <person name="Haridas S."/>
            <person name="LaButti K."/>
            <person name="Ohm R.A."/>
            <person name="Kues U."/>
            <person name="Blanchette R.A."/>
            <person name="Grigoriev I.V."/>
            <person name="Minto R.E."/>
            <person name="Hibbett D.S."/>
        </authorList>
    </citation>
    <scope>NUCLEOTIDE SEQUENCE [LARGE SCALE GENOMIC DNA]</scope>
    <source>
        <strain evidence="4 5">FP15055 ss-10</strain>
    </source>
</reference>
<dbReference type="GO" id="GO:0061630">
    <property type="term" value="F:ubiquitin protein ligase activity"/>
    <property type="evidence" value="ECO:0007669"/>
    <property type="project" value="TreeGrafter"/>
</dbReference>